<keyword evidence="6" id="KW-1185">Reference proteome</keyword>
<keyword evidence="1" id="KW-0328">Glycosyltransferase</keyword>
<evidence type="ECO:0000256" key="3">
    <source>
        <dbReference type="ARBA" id="ARBA00023180"/>
    </source>
</evidence>
<keyword evidence="2" id="KW-0808">Transferase</keyword>
<organism evidence="5 6">
    <name type="scientific">Francisella philomiragia</name>
    <dbReference type="NCBI Taxonomy" id="28110"/>
    <lineage>
        <taxon>Bacteria</taxon>
        <taxon>Pseudomonadati</taxon>
        <taxon>Pseudomonadota</taxon>
        <taxon>Gammaproteobacteria</taxon>
        <taxon>Thiotrichales</taxon>
        <taxon>Francisellaceae</taxon>
        <taxon>Francisella</taxon>
    </lineage>
</organism>
<evidence type="ECO:0000259" key="4">
    <source>
        <dbReference type="Pfam" id="PF04577"/>
    </source>
</evidence>
<dbReference type="InterPro" id="IPR007657">
    <property type="entry name" value="Glycosyltransferase_61"/>
</dbReference>
<feature type="domain" description="Glycosyltransferase 61 catalytic" evidence="4">
    <location>
        <begin position="182"/>
        <end position="375"/>
    </location>
</feature>
<reference evidence="5 6" key="1">
    <citation type="submission" date="2020-08" db="EMBL/GenBank/DDBJ databases">
        <title>Comparative genomics of Francisella species.</title>
        <authorList>
            <person name="Sahl J."/>
            <person name="Sjodin A."/>
            <person name="Wagner D."/>
            <person name="Forsman M."/>
        </authorList>
    </citation>
    <scope>NUCLEOTIDE SEQUENCE [LARGE SCALE GENOMIC DNA]</scope>
    <source>
        <strain evidence="5 6">F1093</strain>
    </source>
</reference>
<keyword evidence="3" id="KW-0325">Glycoprotein</keyword>
<accession>A0ABS1G9D5</accession>
<evidence type="ECO:0000313" key="5">
    <source>
        <dbReference type="EMBL" id="MBK2301427.1"/>
    </source>
</evidence>
<dbReference type="Proteomes" id="UP000760407">
    <property type="component" value="Unassembled WGS sequence"/>
</dbReference>
<dbReference type="InterPro" id="IPR049625">
    <property type="entry name" value="Glyco_transf_61_cat"/>
</dbReference>
<dbReference type="RefSeq" id="WP_200165434.1">
    <property type="nucleotide sequence ID" value="NZ_JACTSG010000001.1"/>
</dbReference>
<evidence type="ECO:0000256" key="1">
    <source>
        <dbReference type="ARBA" id="ARBA00022676"/>
    </source>
</evidence>
<evidence type="ECO:0000256" key="2">
    <source>
        <dbReference type="ARBA" id="ARBA00022679"/>
    </source>
</evidence>
<proteinExistence type="predicted"/>
<dbReference type="PANTHER" id="PTHR20961">
    <property type="entry name" value="GLYCOSYLTRANSFERASE"/>
    <property type="match status" value="1"/>
</dbReference>
<dbReference type="Pfam" id="PF04577">
    <property type="entry name" value="Glyco_transf_61"/>
    <property type="match status" value="1"/>
</dbReference>
<dbReference type="EMBL" id="JACTSG010000001">
    <property type="protein sequence ID" value="MBK2301427.1"/>
    <property type="molecule type" value="Genomic_DNA"/>
</dbReference>
<gene>
    <name evidence="5" type="ORF">IBE52_00700</name>
</gene>
<comment type="caution">
    <text evidence="5">The sequence shown here is derived from an EMBL/GenBank/DDBJ whole genome shotgun (WGS) entry which is preliminary data.</text>
</comment>
<evidence type="ECO:0000313" key="6">
    <source>
        <dbReference type="Proteomes" id="UP000760407"/>
    </source>
</evidence>
<sequence length="435" mass="50134">MILKDIARVMYMFVPRFMREQFVNDVILAIRRIREPDQSDYIEDAERKYSKKLMLVKDLDLLGCEYNILYECKDRSIQLSAPKLIIDGEKYFKNEINTELPDTAVYLVNDVTLIGGSDSLINQGNVYNHDLNSMSNHHEIKRFENIEYYGGGFYKFYLDSEEIKSSGDKTYISLISEYSWNYYHWIVEVLPKFIMILDVLKKQDEKFDCTKYTLLVDQGLPSQCIDILNIVAGCSFEIEAIELRRLLFCKKVIFAKPLSYVLENNKNPVNNMKDVVIDIDALKDLKRKVLNNVSIKPFKAFSSKKIYLQRNNKIRTIENINELERLLHKKGFEFVNPIGLSFCEQLSMFQHAEVIIAPSGAAFTNMLFMRGGTKAINLYPSVTGVNFNIFEPIAAASGVELVHFLTTPVSDTSYIHGNVTVNVQDLEKYLDDILA</sequence>
<protein>
    <submittedName>
        <fullName evidence="5">Glycosyltransferase family 61 protein</fullName>
    </submittedName>
</protein>
<name>A0ABS1G9D5_9GAMM</name>